<evidence type="ECO:0000313" key="4">
    <source>
        <dbReference type="Proteomes" id="UP000554482"/>
    </source>
</evidence>
<dbReference type="Pfam" id="PF14111">
    <property type="entry name" value="DUF4283"/>
    <property type="match status" value="1"/>
</dbReference>
<evidence type="ECO:0000313" key="3">
    <source>
        <dbReference type="EMBL" id="KAF5177008.1"/>
    </source>
</evidence>
<protein>
    <recommendedName>
        <fullName evidence="2">DUF4283 domain-containing protein</fullName>
    </recommendedName>
</protein>
<feature type="domain" description="DUF4283" evidence="2">
    <location>
        <begin position="120"/>
        <end position="199"/>
    </location>
</feature>
<feature type="compositionally biased region" description="Polar residues" evidence="1">
    <location>
        <begin position="77"/>
        <end position="86"/>
    </location>
</feature>
<reference evidence="3 4" key="1">
    <citation type="submission" date="2020-06" db="EMBL/GenBank/DDBJ databases">
        <title>Transcriptomic and genomic resources for Thalictrum thalictroides and T. hernandezii: Facilitating candidate gene discovery in an emerging model plant lineage.</title>
        <authorList>
            <person name="Arias T."/>
            <person name="Riano-Pachon D.M."/>
            <person name="Di Stilio V.S."/>
        </authorList>
    </citation>
    <scope>NUCLEOTIDE SEQUENCE [LARGE SCALE GENOMIC DNA]</scope>
    <source>
        <strain evidence="4">cv. WT478/WT964</strain>
        <tissue evidence="3">Leaves</tissue>
    </source>
</reference>
<organism evidence="3 4">
    <name type="scientific">Thalictrum thalictroides</name>
    <name type="common">Rue-anemone</name>
    <name type="synonym">Anemone thalictroides</name>
    <dbReference type="NCBI Taxonomy" id="46969"/>
    <lineage>
        <taxon>Eukaryota</taxon>
        <taxon>Viridiplantae</taxon>
        <taxon>Streptophyta</taxon>
        <taxon>Embryophyta</taxon>
        <taxon>Tracheophyta</taxon>
        <taxon>Spermatophyta</taxon>
        <taxon>Magnoliopsida</taxon>
        <taxon>Ranunculales</taxon>
        <taxon>Ranunculaceae</taxon>
        <taxon>Thalictroideae</taxon>
        <taxon>Thalictrum</taxon>
    </lineage>
</organism>
<keyword evidence="4" id="KW-1185">Reference proteome</keyword>
<gene>
    <name evidence="3" type="ORF">FRX31_033405</name>
</gene>
<dbReference type="Proteomes" id="UP000554482">
    <property type="component" value="Unassembled WGS sequence"/>
</dbReference>
<dbReference type="InterPro" id="IPR025558">
    <property type="entry name" value="DUF4283"/>
</dbReference>
<proteinExistence type="predicted"/>
<comment type="caution">
    <text evidence="3">The sequence shown here is derived from an EMBL/GenBank/DDBJ whole genome shotgun (WGS) entry which is preliminary data.</text>
</comment>
<dbReference type="EMBL" id="JABWDY010041948">
    <property type="protein sequence ID" value="KAF5177008.1"/>
    <property type="molecule type" value="Genomic_DNA"/>
</dbReference>
<feature type="region of interest" description="Disordered" evidence="1">
    <location>
        <begin position="61"/>
        <end position="86"/>
    </location>
</feature>
<evidence type="ECO:0000256" key="1">
    <source>
        <dbReference type="SAM" id="MobiDB-lite"/>
    </source>
</evidence>
<name>A0A7J6UX48_THATH</name>
<evidence type="ECO:0000259" key="2">
    <source>
        <dbReference type="Pfam" id="PF14111"/>
    </source>
</evidence>
<feature type="compositionally biased region" description="Basic and acidic residues" evidence="1">
    <location>
        <begin position="62"/>
        <end position="76"/>
    </location>
</feature>
<sequence>MATPGHTTTIPESLPLQTPPNLLKFGTHTYIASPTSIPAFSQQLVDEVRSGSLNDLLGYLERPNEDPQPDLRKEMKNSTTWSSTIKTKPASAGSEELFYCIPTVSNGVLQLDDSLCEEGAKEWENTIVGYFLDKKLPFSMVKSMVEKKWKLKGVMEMMLDGDLFYFNFSELEDREAILDDGAFHLLGKLFIISPWSRDVEDNREKELPNSIPIETSTGKSFIIGVEYVWKPLICTS</sequence>
<dbReference type="PANTHER" id="PTHR33233">
    <property type="entry name" value="ENDONUCLEASE/EXONUCLEASE/PHOSPHATASE"/>
    <property type="match status" value="1"/>
</dbReference>
<dbReference type="AlphaFoldDB" id="A0A7J6UX48"/>
<dbReference type="PANTHER" id="PTHR33233:SF17">
    <property type="entry name" value="DUF4283 DOMAIN-CONTAINING PROTEIN"/>
    <property type="match status" value="1"/>
</dbReference>
<accession>A0A7J6UX48</accession>